<organism evidence="2 3">
    <name type="scientific">Erwinia psidii</name>
    <dbReference type="NCBI Taxonomy" id="69224"/>
    <lineage>
        <taxon>Bacteria</taxon>
        <taxon>Pseudomonadati</taxon>
        <taxon>Pseudomonadota</taxon>
        <taxon>Gammaproteobacteria</taxon>
        <taxon>Enterobacterales</taxon>
        <taxon>Erwiniaceae</taxon>
        <taxon>Erwinia</taxon>
    </lineage>
</organism>
<proteinExistence type="predicted"/>
<dbReference type="AlphaFoldDB" id="A0A3N6TRL9"/>
<dbReference type="EMBL" id="RHHM01000009">
    <property type="protein sequence ID" value="RQM37882.1"/>
    <property type="molecule type" value="Genomic_DNA"/>
</dbReference>
<feature type="signal peptide" evidence="1">
    <location>
        <begin position="1"/>
        <end position="24"/>
    </location>
</feature>
<feature type="chain" id="PRO_5018288003" evidence="1">
    <location>
        <begin position="25"/>
        <end position="146"/>
    </location>
</feature>
<dbReference type="OrthoDB" id="6540712at2"/>
<reference evidence="2 3" key="1">
    <citation type="submission" date="2018-10" db="EMBL/GenBank/DDBJ databases">
        <title>Draft genome sequence for the type isolate of Erwinia psidii, agent causal of bacterial blight in guava (Psidium guajava) and wilt and die-back of Eucalyptus spp.</title>
        <authorList>
            <person name="Hermenegildo P.S."/>
            <person name="Santos S.A."/>
            <person name="Guimaraes L.M.S."/>
            <person name="Vidigal P.M.P."/>
            <person name="Pereira I.C."/>
            <person name="Badel J.L."/>
            <person name="Alfenas-Zerbini P."/>
            <person name="Ferreira M.A.S.V."/>
            <person name="Alfenas A.C."/>
        </authorList>
    </citation>
    <scope>NUCLEOTIDE SEQUENCE [LARGE SCALE GENOMIC DNA]</scope>
    <source>
        <strain evidence="2 3">IBSBF 435</strain>
    </source>
</reference>
<comment type="caution">
    <text evidence="2">The sequence shown here is derived from an EMBL/GenBank/DDBJ whole genome shotgun (WGS) entry which is preliminary data.</text>
</comment>
<name>A0A3N6TRL9_9GAMM</name>
<evidence type="ECO:0000313" key="2">
    <source>
        <dbReference type="EMBL" id="RQM37882.1"/>
    </source>
</evidence>
<accession>A0A3N6TRL9</accession>
<keyword evidence="1" id="KW-0732">Signal</keyword>
<sequence length="146" mass="16228">MMIYNRWCSTLLTLSLSFSGPCHAERDPFRPPQDIECLNAPPVAPAWQLRGVVGNPGDYRAWLVSPQGVGRLWAKGQRPDERWQLSQLEAFSITLVHWHGCAASLKMMLKGNIYAKEKDYIHAGADSVISPATAIRQPNSVVSGIR</sequence>
<dbReference type="Proteomes" id="UP000279457">
    <property type="component" value="Unassembled WGS sequence"/>
</dbReference>
<evidence type="ECO:0000313" key="3">
    <source>
        <dbReference type="Proteomes" id="UP000279457"/>
    </source>
</evidence>
<dbReference type="RefSeq" id="WP_124233557.1">
    <property type="nucleotide sequence ID" value="NZ_RHHM01000009.1"/>
</dbReference>
<protein>
    <submittedName>
        <fullName evidence="2">DUF2531 family protein</fullName>
    </submittedName>
</protein>
<keyword evidence="3" id="KW-1185">Reference proteome</keyword>
<gene>
    <name evidence="2" type="ORF">EB241_13160</name>
</gene>
<evidence type="ECO:0000256" key="1">
    <source>
        <dbReference type="SAM" id="SignalP"/>
    </source>
</evidence>